<reference evidence="2" key="1">
    <citation type="submission" date="2021-02" db="EMBL/GenBank/DDBJ databases">
        <authorList>
            <person name="Dougan E. K."/>
            <person name="Rhodes N."/>
            <person name="Thang M."/>
            <person name="Chan C."/>
        </authorList>
    </citation>
    <scope>NUCLEOTIDE SEQUENCE</scope>
</reference>
<dbReference type="EMBL" id="CAJNNV010013995">
    <property type="protein sequence ID" value="CAE8602214.1"/>
    <property type="molecule type" value="Genomic_DNA"/>
</dbReference>
<feature type="compositionally biased region" description="Polar residues" evidence="1">
    <location>
        <begin position="64"/>
        <end position="77"/>
    </location>
</feature>
<evidence type="ECO:0000256" key="1">
    <source>
        <dbReference type="SAM" id="MobiDB-lite"/>
    </source>
</evidence>
<dbReference type="AlphaFoldDB" id="A0A813EPH3"/>
<evidence type="ECO:0000313" key="4">
    <source>
        <dbReference type="Proteomes" id="UP000654075"/>
    </source>
</evidence>
<organism evidence="2 4">
    <name type="scientific">Polarella glacialis</name>
    <name type="common">Dinoflagellate</name>
    <dbReference type="NCBI Taxonomy" id="89957"/>
    <lineage>
        <taxon>Eukaryota</taxon>
        <taxon>Sar</taxon>
        <taxon>Alveolata</taxon>
        <taxon>Dinophyceae</taxon>
        <taxon>Suessiales</taxon>
        <taxon>Suessiaceae</taxon>
        <taxon>Polarella</taxon>
    </lineage>
</organism>
<proteinExistence type="predicted"/>
<feature type="region of interest" description="Disordered" evidence="1">
    <location>
        <begin position="55"/>
        <end position="87"/>
    </location>
</feature>
<comment type="caution">
    <text evidence="2">The sequence shown here is derived from an EMBL/GenBank/DDBJ whole genome shotgun (WGS) entry which is preliminary data.</text>
</comment>
<dbReference type="Proteomes" id="UP000626109">
    <property type="component" value="Unassembled WGS sequence"/>
</dbReference>
<evidence type="ECO:0000313" key="3">
    <source>
        <dbReference type="EMBL" id="CAE8648172.1"/>
    </source>
</evidence>
<gene>
    <name evidence="2" type="ORF">PGLA1383_LOCUS20470</name>
    <name evidence="3" type="ORF">PGLA2088_LOCUS6338</name>
</gene>
<evidence type="ECO:0000313" key="2">
    <source>
        <dbReference type="EMBL" id="CAE8602214.1"/>
    </source>
</evidence>
<sequence length="129" mass="14028">MEGMLGEDSANTGEAMLGLDDANASGEWSPTSIGLNDSFNENHSAFHSLSRSRSAPMIPASHSPAASTWHTGPSWASSPPPEKRLWKPLGSQWRDWEAADPRKNVGDATNHIHGCVPHWRLDGTVRMKS</sequence>
<accession>A0A813EPH3</accession>
<dbReference type="EMBL" id="CAJNNW010006283">
    <property type="protein sequence ID" value="CAE8648172.1"/>
    <property type="molecule type" value="Genomic_DNA"/>
</dbReference>
<protein>
    <submittedName>
        <fullName evidence="2">Uncharacterized protein</fullName>
    </submittedName>
</protein>
<feature type="non-terminal residue" evidence="2">
    <location>
        <position position="129"/>
    </location>
</feature>
<dbReference type="Proteomes" id="UP000654075">
    <property type="component" value="Unassembled WGS sequence"/>
</dbReference>
<name>A0A813EPH3_POLGL</name>
<feature type="region of interest" description="Disordered" evidence="1">
    <location>
        <begin position="1"/>
        <end position="29"/>
    </location>
</feature>
<keyword evidence="4" id="KW-1185">Reference proteome</keyword>